<evidence type="ECO:0000313" key="1">
    <source>
        <dbReference type="EMBL" id="AGY59014.1"/>
    </source>
</evidence>
<sequence length="332" mass="37606">MSTLTFSWLTGALQAAPAKRPAPDRFYCLLDEQPDFLVPARFVPVDATETVSLVVNPSCQFLPAGQWPEQIASIPPAFLDTWPTVWLNDPATQVQMPFWYGSRLAAVFSQLQPGAEEPAGLTPSMRSLLRWAGVLRAKEDVAIGRRVWEQKLGLAGEQFKEGWVPLAGLLHPFYLGALRRYYRYLHRKDRLQPRVDGDYRFYSLHNEPVVHFFHHQLTAVVSAVAGRPLKPSYVFSLCYPGGVELPEHCDREQCEYTLALCLDFAPEPELATGWPLHLRTERELVTVYQALGDALLFRGRAISHFRKRLPQHCTSTSILFHYVDSDFAGPLD</sequence>
<dbReference type="HOGENOM" id="CLU_836160_0_0_3"/>
<dbReference type="AlphaFoldDB" id="U5QN32"/>
<name>U5QN32_GLOK1</name>
<evidence type="ECO:0008006" key="3">
    <source>
        <dbReference type="Google" id="ProtNLM"/>
    </source>
</evidence>
<protein>
    <recommendedName>
        <fullName evidence="3">2OG-Fe(II) oxygenase</fullName>
    </recommendedName>
</protein>
<dbReference type="OrthoDB" id="1493578at2"/>
<proteinExistence type="predicted"/>
<dbReference type="STRING" id="1183438.GKIL_2768"/>
<dbReference type="EMBL" id="CP003587">
    <property type="protein sequence ID" value="AGY59014.1"/>
    <property type="molecule type" value="Genomic_DNA"/>
</dbReference>
<keyword evidence="2" id="KW-1185">Reference proteome</keyword>
<dbReference type="Proteomes" id="UP000017396">
    <property type="component" value="Chromosome"/>
</dbReference>
<gene>
    <name evidence="1" type="ORF">GKIL_2768</name>
</gene>
<dbReference type="eggNOG" id="COG3751">
    <property type="taxonomic scope" value="Bacteria"/>
</dbReference>
<reference evidence="1 2" key="1">
    <citation type="journal article" date="2013" name="PLoS ONE">
        <title>Cultivation and Complete Genome Sequencing of Gloeobacter kilaueensis sp. nov., from a Lava Cave in Kilauea Caldera, Hawai'i.</title>
        <authorList>
            <person name="Saw J.H."/>
            <person name="Schatz M."/>
            <person name="Brown M.V."/>
            <person name="Kunkel D.D."/>
            <person name="Foster J.S."/>
            <person name="Shick H."/>
            <person name="Christensen S."/>
            <person name="Hou S."/>
            <person name="Wan X."/>
            <person name="Donachie S.P."/>
        </authorList>
    </citation>
    <scope>NUCLEOTIDE SEQUENCE [LARGE SCALE GENOMIC DNA]</scope>
    <source>
        <strain evidence="2">JS</strain>
    </source>
</reference>
<evidence type="ECO:0000313" key="2">
    <source>
        <dbReference type="Proteomes" id="UP000017396"/>
    </source>
</evidence>
<organism evidence="1 2">
    <name type="scientific">Gloeobacter kilaueensis (strain ATCC BAA-2537 / CCAP 1431/1 / ULC 316 / JS1)</name>
    <dbReference type="NCBI Taxonomy" id="1183438"/>
    <lineage>
        <taxon>Bacteria</taxon>
        <taxon>Bacillati</taxon>
        <taxon>Cyanobacteriota</taxon>
        <taxon>Cyanophyceae</taxon>
        <taxon>Gloeobacterales</taxon>
        <taxon>Gloeobacteraceae</taxon>
        <taxon>Gloeobacter</taxon>
    </lineage>
</organism>
<dbReference type="RefSeq" id="WP_023174226.1">
    <property type="nucleotide sequence ID" value="NC_022600.1"/>
</dbReference>
<dbReference type="KEGG" id="glj:GKIL_2768"/>
<accession>U5QN32</accession>